<evidence type="ECO:0000256" key="9">
    <source>
        <dbReference type="ARBA" id="ARBA00039401"/>
    </source>
</evidence>
<keyword evidence="11" id="KW-1133">Transmembrane helix</keyword>
<dbReference type="SMART" id="SM00387">
    <property type="entry name" value="HATPase_c"/>
    <property type="match status" value="1"/>
</dbReference>
<keyword evidence="10" id="KW-0175">Coiled coil</keyword>
<keyword evidence="4" id="KW-0597">Phosphoprotein</keyword>
<dbReference type="GO" id="GO:0006355">
    <property type="term" value="P:regulation of DNA-templated transcription"/>
    <property type="evidence" value="ECO:0007669"/>
    <property type="project" value="InterPro"/>
</dbReference>
<evidence type="ECO:0000313" key="16">
    <source>
        <dbReference type="Proteomes" id="UP000652013"/>
    </source>
</evidence>
<dbReference type="GO" id="GO:0000156">
    <property type="term" value="F:phosphorelay response regulator activity"/>
    <property type="evidence" value="ECO:0007669"/>
    <property type="project" value="TreeGrafter"/>
</dbReference>
<feature type="transmembrane region" description="Helical" evidence="11">
    <location>
        <begin position="224"/>
        <end position="246"/>
    </location>
</feature>
<keyword evidence="6" id="KW-0418">Kinase</keyword>
<dbReference type="CDD" id="cd00130">
    <property type="entry name" value="PAS"/>
    <property type="match status" value="1"/>
</dbReference>
<evidence type="ECO:0000259" key="14">
    <source>
        <dbReference type="PROSITE" id="PS50113"/>
    </source>
</evidence>
<dbReference type="InterPro" id="IPR035965">
    <property type="entry name" value="PAS-like_dom_sf"/>
</dbReference>
<gene>
    <name evidence="15" type="ORF">Sya03_00140</name>
</gene>
<feature type="transmembrane region" description="Helical" evidence="11">
    <location>
        <begin position="12"/>
        <end position="32"/>
    </location>
</feature>
<feature type="domain" description="PAC" evidence="14">
    <location>
        <begin position="349"/>
        <end position="401"/>
    </location>
</feature>
<dbReference type="InterPro" id="IPR036097">
    <property type="entry name" value="HisK_dim/P_sf"/>
</dbReference>
<evidence type="ECO:0000256" key="3">
    <source>
        <dbReference type="ARBA" id="ARBA00012438"/>
    </source>
</evidence>
<dbReference type="InterPro" id="IPR004358">
    <property type="entry name" value="Sig_transdc_His_kin-like_C"/>
</dbReference>
<dbReference type="CDD" id="cd00082">
    <property type="entry name" value="HisKA"/>
    <property type="match status" value="1"/>
</dbReference>
<keyword evidence="5" id="KW-0808">Transferase</keyword>
<organism evidence="15 16">
    <name type="scientific">Spirilliplanes yamanashiensis</name>
    <dbReference type="NCBI Taxonomy" id="42233"/>
    <lineage>
        <taxon>Bacteria</taxon>
        <taxon>Bacillati</taxon>
        <taxon>Actinomycetota</taxon>
        <taxon>Actinomycetes</taxon>
        <taxon>Micromonosporales</taxon>
        <taxon>Micromonosporaceae</taxon>
        <taxon>Spirilliplanes</taxon>
    </lineage>
</organism>
<dbReference type="Gene3D" id="3.30.450.20">
    <property type="entry name" value="PAS domain"/>
    <property type="match status" value="2"/>
</dbReference>
<dbReference type="RefSeq" id="WP_203936012.1">
    <property type="nucleotide sequence ID" value="NZ_BAAAGJ010000024.1"/>
</dbReference>
<dbReference type="SMART" id="SM00091">
    <property type="entry name" value="PAS"/>
    <property type="match status" value="1"/>
</dbReference>
<dbReference type="InterPro" id="IPR000700">
    <property type="entry name" value="PAS-assoc_C"/>
</dbReference>
<dbReference type="GO" id="GO:0005886">
    <property type="term" value="C:plasma membrane"/>
    <property type="evidence" value="ECO:0007669"/>
    <property type="project" value="UniProtKB-SubCell"/>
</dbReference>
<dbReference type="PROSITE" id="PS50112">
    <property type="entry name" value="PAS"/>
    <property type="match status" value="1"/>
</dbReference>
<evidence type="ECO:0000256" key="5">
    <source>
        <dbReference type="ARBA" id="ARBA00022679"/>
    </source>
</evidence>
<dbReference type="Gene3D" id="3.30.565.10">
    <property type="entry name" value="Histidine kinase-like ATPase, C-terminal domain"/>
    <property type="match status" value="1"/>
</dbReference>
<dbReference type="PROSITE" id="PS50113">
    <property type="entry name" value="PAC"/>
    <property type="match status" value="1"/>
</dbReference>
<dbReference type="SUPFAM" id="SSF47384">
    <property type="entry name" value="Homodimeric domain of signal transducing histidine kinase"/>
    <property type="match status" value="1"/>
</dbReference>
<dbReference type="Pfam" id="PF02518">
    <property type="entry name" value="HATPase_c"/>
    <property type="match status" value="1"/>
</dbReference>
<evidence type="ECO:0000256" key="7">
    <source>
        <dbReference type="ARBA" id="ARBA00023012"/>
    </source>
</evidence>
<sequence length="641" mass="66531">MQREARWSRALGAVAGAAVAVFGAVALVSLWHDLGIPPLGLSPTSILGLVTAGLALLLTATAVSPGLRWTTVAPAALTVALGVLGLVDAATRLPVTERINGLLSGESFNGLPPRDLAHDVPPAASLAVLLVGLALLLVDRSVRFGVHPTGPLLVGVIVIAVVALAPSLFALGVTPDRGPGTVMSPYAATALLALAGGTLLARPERRPLAGVGTGTPGAAVTRRIGATLLALPFVAALFSAIAAAGGMRRPTAAISTGTVVAALALVVVLAQLVRSLDEADRRQRRLMTELRERREFADTLLQQMNAAVMVLDADRRVVEVNQHWQALTGQPADAAIGQLPPYPWEPEPDDGDLVIRRPDGTSVPVLASTAPVTGPGDTALGFVATYVDIGGRKRAERALAAHAAAVETKNRELEAALAFKSDLTSILTHDVSQPISSVASIAELVVEAWDDMTDAERLQLLRKIHTNGQKLVAMMTELSLLFRLDTGSVTARRAPVGVRDAAEATVEAVCPGLAEVDVDPQLAVLADREQVRHVLTALLKNAVTHGGAPVRVEGRREGDHVVIVVADEGRGVPAERVPALFDRFTRGSGMGLFIVRHLVEANGGAVRYEAAVPRGARLVVTLEAATTAAAPAPEKAAAPAG</sequence>
<dbReference type="Gene3D" id="1.10.287.130">
    <property type="match status" value="1"/>
</dbReference>
<dbReference type="PRINTS" id="PR00344">
    <property type="entry name" value="BCTRLSENSOR"/>
</dbReference>
<dbReference type="InterPro" id="IPR000014">
    <property type="entry name" value="PAS"/>
</dbReference>
<dbReference type="InterPro" id="IPR036890">
    <property type="entry name" value="HATPase_C_sf"/>
</dbReference>
<dbReference type="EC" id="2.7.13.3" evidence="3"/>
<keyword evidence="8 11" id="KW-0472">Membrane</keyword>
<reference evidence="15" key="1">
    <citation type="submission" date="2021-01" db="EMBL/GenBank/DDBJ databases">
        <title>Whole genome shotgun sequence of Spirilliplanes yamanashiensis NBRC 15828.</title>
        <authorList>
            <person name="Komaki H."/>
            <person name="Tamura T."/>
        </authorList>
    </citation>
    <scope>NUCLEOTIDE SEQUENCE</scope>
    <source>
        <strain evidence="15">NBRC 15828</strain>
    </source>
</reference>
<keyword evidence="11" id="KW-0812">Transmembrane</keyword>
<dbReference type="GO" id="GO:0030295">
    <property type="term" value="F:protein kinase activator activity"/>
    <property type="evidence" value="ECO:0007669"/>
    <property type="project" value="TreeGrafter"/>
</dbReference>
<keyword evidence="16" id="KW-1185">Reference proteome</keyword>
<comment type="catalytic activity">
    <reaction evidence="1">
        <text>ATP + protein L-histidine = ADP + protein N-phospho-L-histidine.</text>
        <dbReference type="EC" id="2.7.13.3"/>
    </reaction>
</comment>
<keyword evidence="7" id="KW-0902">Two-component regulatory system</keyword>
<dbReference type="PANTHER" id="PTHR42878:SF13">
    <property type="entry name" value="HISTIDINE KINASE"/>
    <property type="match status" value="1"/>
</dbReference>
<feature type="transmembrane region" description="Helical" evidence="11">
    <location>
        <begin position="75"/>
        <end position="95"/>
    </location>
</feature>
<evidence type="ECO:0000259" key="12">
    <source>
        <dbReference type="PROSITE" id="PS50109"/>
    </source>
</evidence>
<feature type="domain" description="Histidine kinase" evidence="12">
    <location>
        <begin position="426"/>
        <end position="626"/>
    </location>
</feature>
<comment type="subcellular location">
    <subcellularLocation>
        <location evidence="2">Cell membrane</location>
    </subcellularLocation>
</comment>
<evidence type="ECO:0000256" key="1">
    <source>
        <dbReference type="ARBA" id="ARBA00000085"/>
    </source>
</evidence>
<evidence type="ECO:0000256" key="8">
    <source>
        <dbReference type="ARBA" id="ARBA00023136"/>
    </source>
</evidence>
<dbReference type="GO" id="GO:0007234">
    <property type="term" value="P:osmosensory signaling via phosphorelay pathway"/>
    <property type="evidence" value="ECO:0007669"/>
    <property type="project" value="TreeGrafter"/>
</dbReference>
<feature type="transmembrane region" description="Helical" evidence="11">
    <location>
        <begin position="44"/>
        <end position="63"/>
    </location>
</feature>
<dbReference type="SUPFAM" id="SSF55785">
    <property type="entry name" value="PYP-like sensor domain (PAS domain)"/>
    <property type="match status" value="1"/>
</dbReference>
<feature type="domain" description="PAS" evidence="13">
    <location>
        <begin position="293"/>
        <end position="338"/>
    </location>
</feature>
<dbReference type="InterPro" id="IPR003661">
    <property type="entry name" value="HisK_dim/P_dom"/>
</dbReference>
<evidence type="ECO:0000256" key="4">
    <source>
        <dbReference type="ARBA" id="ARBA00022553"/>
    </source>
</evidence>
<protein>
    <recommendedName>
        <fullName evidence="9">Sensor-like histidine kinase SenX3</fullName>
        <ecNumber evidence="3">2.7.13.3</ecNumber>
    </recommendedName>
</protein>
<evidence type="ECO:0000259" key="13">
    <source>
        <dbReference type="PROSITE" id="PS50112"/>
    </source>
</evidence>
<dbReference type="InterPro" id="IPR005467">
    <property type="entry name" value="His_kinase_dom"/>
</dbReference>
<dbReference type="InterPro" id="IPR013767">
    <property type="entry name" value="PAS_fold"/>
</dbReference>
<evidence type="ECO:0000313" key="15">
    <source>
        <dbReference type="EMBL" id="GIJ00662.1"/>
    </source>
</evidence>
<evidence type="ECO:0000256" key="2">
    <source>
        <dbReference type="ARBA" id="ARBA00004236"/>
    </source>
</evidence>
<dbReference type="PANTHER" id="PTHR42878">
    <property type="entry name" value="TWO-COMPONENT HISTIDINE KINASE"/>
    <property type="match status" value="1"/>
</dbReference>
<evidence type="ECO:0000256" key="11">
    <source>
        <dbReference type="SAM" id="Phobius"/>
    </source>
</evidence>
<dbReference type="GO" id="GO:0000155">
    <property type="term" value="F:phosphorelay sensor kinase activity"/>
    <property type="evidence" value="ECO:0007669"/>
    <property type="project" value="InterPro"/>
</dbReference>
<evidence type="ECO:0000256" key="10">
    <source>
        <dbReference type="SAM" id="Coils"/>
    </source>
</evidence>
<feature type="transmembrane region" description="Helical" evidence="11">
    <location>
        <begin position="252"/>
        <end position="273"/>
    </location>
</feature>
<evidence type="ECO:0000256" key="6">
    <source>
        <dbReference type="ARBA" id="ARBA00022777"/>
    </source>
</evidence>
<dbReference type="SUPFAM" id="SSF55874">
    <property type="entry name" value="ATPase domain of HSP90 chaperone/DNA topoisomerase II/histidine kinase"/>
    <property type="match status" value="1"/>
</dbReference>
<dbReference type="Pfam" id="PF00989">
    <property type="entry name" value="PAS"/>
    <property type="match status" value="1"/>
</dbReference>
<dbReference type="InterPro" id="IPR050351">
    <property type="entry name" value="BphY/WalK/GraS-like"/>
</dbReference>
<accession>A0A8J3Y394</accession>
<dbReference type="InterPro" id="IPR003594">
    <property type="entry name" value="HATPase_dom"/>
</dbReference>
<dbReference type="EMBL" id="BOOY01000001">
    <property type="protein sequence ID" value="GIJ00662.1"/>
    <property type="molecule type" value="Genomic_DNA"/>
</dbReference>
<comment type="caution">
    <text evidence="15">The sequence shown here is derived from an EMBL/GenBank/DDBJ whole genome shotgun (WGS) entry which is preliminary data.</text>
</comment>
<dbReference type="SMART" id="SM00388">
    <property type="entry name" value="HisKA"/>
    <property type="match status" value="1"/>
</dbReference>
<feature type="transmembrane region" description="Helical" evidence="11">
    <location>
        <begin position="120"/>
        <end position="138"/>
    </location>
</feature>
<dbReference type="Proteomes" id="UP000652013">
    <property type="component" value="Unassembled WGS sequence"/>
</dbReference>
<feature type="transmembrane region" description="Helical" evidence="11">
    <location>
        <begin position="150"/>
        <end position="171"/>
    </location>
</feature>
<dbReference type="PROSITE" id="PS50109">
    <property type="entry name" value="HIS_KIN"/>
    <property type="match status" value="1"/>
</dbReference>
<name>A0A8J3Y394_9ACTN</name>
<feature type="coiled-coil region" evidence="10">
    <location>
        <begin position="269"/>
        <end position="307"/>
    </location>
</feature>
<dbReference type="AlphaFoldDB" id="A0A8J3Y394"/>
<proteinExistence type="predicted"/>